<dbReference type="OrthoDB" id="6771932at2759"/>
<protein>
    <recommendedName>
        <fullName evidence="3">Reverse transcriptase domain-containing protein</fullName>
    </recommendedName>
</protein>
<reference evidence="1 2" key="1">
    <citation type="submission" date="2019-05" db="EMBL/GenBank/DDBJ databases">
        <title>Another draft genome of Portunus trituberculatus and its Hox gene families provides insights of decapod evolution.</title>
        <authorList>
            <person name="Jeong J.-H."/>
            <person name="Song I."/>
            <person name="Kim S."/>
            <person name="Choi T."/>
            <person name="Kim D."/>
            <person name="Ryu S."/>
            <person name="Kim W."/>
        </authorList>
    </citation>
    <scope>NUCLEOTIDE SEQUENCE [LARGE SCALE GENOMIC DNA]</scope>
    <source>
        <tissue evidence="1">Muscle</tissue>
    </source>
</reference>
<name>A0A5B7DC98_PORTR</name>
<comment type="caution">
    <text evidence="1">The sequence shown here is derived from an EMBL/GenBank/DDBJ whole genome shotgun (WGS) entry which is preliminary data.</text>
</comment>
<dbReference type="Proteomes" id="UP000324222">
    <property type="component" value="Unassembled WGS sequence"/>
</dbReference>
<evidence type="ECO:0008006" key="3">
    <source>
        <dbReference type="Google" id="ProtNLM"/>
    </source>
</evidence>
<organism evidence="1 2">
    <name type="scientific">Portunus trituberculatus</name>
    <name type="common">Swimming crab</name>
    <name type="synonym">Neptunus trituberculatus</name>
    <dbReference type="NCBI Taxonomy" id="210409"/>
    <lineage>
        <taxon>Eukaryota</taxon>
        <taxon>Metazoa</taxon>
        <taxon>Ecdysozoa</taxon>
        <taxon>Arthropoda</taxon>
        <taxon>Crustacea</taxon>
        <taxon>Multicrustacea</taxon>
        <taxon>Malacostraca</taxon>
        <taxon>Eumalacostraca</taxon>
        <taxon>Eucarida</taxon>
        <taxon>Decapoda</taxon>
        <taxon>Pleocyemata</taxon>
        <taxon>Brachyura</taxon>
        <taxon>Eubrachyura</taxon>
        <taxon>Portunoidea</taxon>
        <taxon>Portunidae</taxon>
        <taxon>Portuninae</taxon>
        <taxon>Portunus</taxon>
    </lineage>
</organism>
<gene>
    <name evidence="1" type="ORF">E2C01_011829</name>
</gene>
<evidence type="ECO:0000313" key="2">
    <source>
        <dbReference type="Proteomes" id="UP000324222"/>
    </source>
</evidence>
<dbReference type="GO" id="GO:0071897">
    <property type="term" value="P:DNA biosynthetic process"/>
    <property type="evidence" value="ECO:0007669"/>
    <property type="project" value="UniProtKB-ARBA"/>
</dbReference>
<proteinExistence type="predicted"/>
<accession>A0A5B7DC98</accession>
<dbReference type="PANTHER" id="PTHR33050:SF7">
    <property type="entry name" value="RIBONUCLEASE H"/>
    <property type="match status" value="1"/>
</dbReference>
<dbReference type="InterPro" id="IPR052055">
    <property type="entry name" value="Hepadnavirus_pol/RT"/>
</dbReference>
<keyword evidence="2" id="KW-1185">Reference proteome</keyword>
<dbReference type="EMBL" id="VSRR010000723">
    <property type="protein sequence ID" value="MPC18930.1"/>
    <property type="molecule type" value="Genomic_DNA"/>
</dbReference>
<dbReference type="SUPFAM" id="SSF56672">
    <property type="entry name" value="DNA/RNA polymerases"/>
    <property type="match status" value="1"/>
</dbReference>
<sequence>MAEAIASPPPFLDAKLGVKAPQILSTLIPSGNVTFGLWLLLTEFPERQDILDLEVSVLDKGTMERIPATEGFYSHLFLVPNVSGGFQSVLDLSAFNTYVDRPSSRWRQLQMCYWPLIRIIQWCPLTSRTNISRSWCIQSCKYLWFNWKTQPLKFRVLCFGLSTAPYGFTGMMALISAASHQKGICLLHYLNDWLLLTVRTGVICFDSDFPGSYVPGLGVTVSWDKSNLYLSQKNAFLEMEIHSTALKAFPTWTAFSPFWSCSWMTVDP</sequence>
<dbReference type="PANTHER" id="PTHR33050">
    <property type="entry name" value="REVERSE TRANSCRIPTASE DOMAIN-CONTAINING PROTEIN"/>
    <property type="match status" value="1"/>
</dbReference>
<dbReference type="AlphaFoldDB" id="A0A5B7DC98"/>
<evidence type="ECO:0000313" key="1">
    <source>
        <dbReference type="EMBL" id="MPC18930.1"/>
    </source>
</evidence>
<dbReference type="InterPro" id="IPR043502">
    <property type="entry name" value="DNA/RNA_pol_sf"/>
</dbReference>